<feature type="binding site" description="axial binding residue" evidence="6">
    <location>
        <position position="449"/>
    </location>
    <ligand>
        <name>heme</name>
        <dbReference type="ChEBI" id="CHEBI:30413"/>
    </ligand>
    <ligandPart>
        <name>Fe</name>
        <dbReference type="ChEBI" id="CHEBI:18248"/>
    </ligandPart>
</feature>
<dbReference type="InterPro" id="IPR002401">
    <property type="entry name" value="Cyt_P450_E_grp-I"/>
</dbReference>
<evidence type="ECO:0000256" key="1">
    <source>
        <dbReference type="ARBA" id="ARBA00001971"/>
    </source>
</evidence>
<dbReference type="SUPFAM" id="SSF48264">
    <property type="entry name" value="Cytochrome P450"/>
    <property type="match status" value="1"/>
</dbReference>
<evidence type="ECO:0000256" key="5">
    <source>
        <dbReference type="ARBA" id="ARBA00023004"/>
    </source>
</evidence>
<evidence type="ECO:0000256" key="3">
    <source>
        <dbReference type="ARBA" id="ARBA00022617"/>
    </source>
</evidence>
<organism evidence="9 10">
    <name type="scientific">Septoria linicola</name>
    <dbReference type="NCBI Taxonomy" id="215465"/>
    <lineage>
        <taxon>Eukaryota</taxon>
        <taxon>Fungi</taxon>
        <taxon>Dikarya</taxon>
        <taxon>Ascomycota</taxon>
        <taxon>Pezizomycotina</taxon>
        <taxon>Dothideomycetes</taxon>
        <taxon>Dothideomycetidae</taxon>
        <taxon>Mycosphaerellales</taxon>
        <taxon>Mycosphaerellaceae</taxon>
        <taxon>Septoria</taxon>
    </lineage>
</organism>
<dbReference type="GO" id="GO:0005506">
    <property type="term" value="F:iron ion binding"/>
    <property type="evidence" value="ECO:0007669"/>
    <property type="project" value="InterPro"/>
</dbReference>
<evidence type="ECO:0000256" key="8">
    <source>
        <dbReference type="SAM" id="Phobius"/>
    </source>
</evidence>
<evidence type="ECO:0000313" key="9">
    <source>
        <dbReference type="EMBL" id="USW54720.1"/>
    </source>
</evidence>
<keyword evidence="10" id="KW-1185">Reference proteome</keyword>
<dbReference type="PROSITE" id="PS00086">
    <property type="entry name" value="CYTOCHROME_P450"/>
    <property type="match status" value="1"/>
</dbReference>
<dbReference type="InterPro" id="IPR036396">
    <property type="entry name" value="Cyt_P450_sf"/>
</dbReference>
<dbReference type="Pfam" id="PF00067">
    <property type="entry name" value="p450"/>
    <property type="match status" value="1"/>
</dbReference>
<evidence type="ECO:0000256" key="4">
    <source>
        <dbReference type="ARBA" id="ARBA00022723"/>
    </source>
</evidence>
<dbReference type="PRINTS" id="PR00385">
    <property type="entry name" value="P450"/>
</dbReference>
<name>A0A9Q9EL45_9PEZI</name>
<evidence type="ECO:0000256" key="2">
    <source>
        <dbReference type="ARBA" id="ARBA00010617"/>
    </source>
</evidence>
<dbReference type="PANTHER" id="PTHR24305:SF210">
    <property type="entry name" value="CYTOCHROME P450 MONOOXYGENASE ASQL-RELATED"/>
    <property type="match status" value="1"/>
</dbReference>
<protein>
    <submittedName>
        <fullName evidence="9">Cytochrome P450</fullName>
    </submittedName>
</protein>
<keyword evidence="8" id="KW-1133">Transmembrane helix</keyword>
<keyword evidence="4 6" id="KW-0479">Metal-binding</keyword>
<dbReference type="EMBL" id="CP099423">
    <property type="protein sequence ID" value="USW54720.1"/>
    <property type="molecule type" value="Genomic_DNA"/>
</dbReference>
<proteinExistence type="inferred from homology"/>
<dbReference type="GO" id="GO:0016705">
    <property type="term" value="F:oxidoreductase activity, acting on paired donors, with incorporation or reduction of molecular oxygen"/>
    <property type="evidence" value="ECO:0007669"/>
    <property type="project" value="InterPro"/>
</dbReference>
<comment type="similarity">
    <text evidence="2 7">Belongs to the cytochrome P450 family.</text>
</comment>
<evidence type="ECO:0000256" key="7">
    <source>
        <dbReference type="RuleBase" id="RU000461"/>
    </source>
</evidence>
<evidence type="ECO:0000256" key="6">
    <source>
        <dbReference type="PIRSR" id="PIRSR602401-1"/>
    </source>
</evidence>
<dbReference type="GO" id="GO:0004497">
    <property type="term" value="F:monooxygenase activity"/>
    <property type="evidence" value="ECO:0007669"/>
    <property type="project" value="UniProtKB-KW"/>
</dbReference>
<dbReference type="InterPro" id="IPR001128">
    <property type="entry name" value="Cyt_P450"/>
</dbReference>
<keyword evidence="7" id="KW-0503">Monooxygenase</keyword>
<dbReference type="AlphaFoldDB" id="A0A9Q9EL45"/>
<keyword evidence="5 6" id="KW-0408">Iron</keyword>
<keyword evidence="8" id="KW-0812">Transmembrane</keyword>
<reference evidence="9" key="1">
    <citation type="submission" date="2022-06" db="EMBL/GenBank/DDBJ databases">
        <title>Complete genome sequences of two strains of the flax pathogen Septoria linicola.</title>
        <authorList>
            <person name="Lapalu N."/>
            <person name="Simon A."/>
            <person name="Demenou B."/>
            <person name="Paumier D."/>
            <person name="Guillot M.-P."/>
            <person name="Gout L."/>
            <person name="Valade R."/>
        </authorList>
    </citation>
    <scope>NUCLEOTIDE SEQUENCE</scope>
    <source>
        <strain evidence="9">SE15195</strain>
    </source>
</reference>
<dbReference type="GO" id="GO:0020037">
    <property type="term" value="F:heme binding"/>
    <property type="evidence" value="ECO:0007669"/>
    <property type="project" value="InterPro"/>
</dbReference>
<dbReference type="PANTHER" id="PTHR24305">
    <property type="entry name" value="CYTOCHROME P450"/>
    <property type="match status" value="1"/>
</dbReference>
<accession>A0A9Q9EL45</accession>
<feature type="transmembrane region" description="Helical" evidence="8">
    <location>
        <begin position="14"/>
        <end position="35"/>
    </location>
</feature>
<dbReference type="Proteomes" id="UP001056384">
    <property type="component" value="Chromosome 6"/>
</dbReference>
<keyword evidence="3 6" id="KW-0349">Heme</keyword>
<sequence length="504" mass="57730">MSNSFIANALPNSVGGALLSVPILLFGFQVLNWIYNIWFHPLRKFPGPLASRASALPYIRQNLNGDSIFWTIKLHEKYGEVVRFTPNQLSFSGADAYRDLYGFKKAGNASLQKDPDFYINPSSEVRDLINSNDEDHARMRRIFSNAFSDRALKLQEPLFLVHIDKLVSKIREGPGKKQNLVQLYNFTTFDIMGDLTFGEPLGMLDDSSYHPWVAAIISSFRFGVYLHSIRYFPAVEALLTKYCIPRSLREKMKLHKEFSVQRVDRRLEKVDARPDIWGLVLEKVQYHGLSREEMYTNADLFMLAGTETTATLLSGLTFHLLASPTKLETLTREIRSAFAQEEEITVERLQALRYLNACLEEGLRMYPPVAQGLPRKCPPGAPTIVDGHQVPAGSTVQVSNLAAFRNPNNFRDPYAFVPERWLTDLPEGALFLHDKKHAFQPFSLGPRACLGKNMAYHEMRLILTKLLFNFDLALCEESRQWIDQKIFIMWDKPQLFVQFQPRID</sequence>
<gene>
    <name evidence="9" type="ORF">Slin15195_G080390</name>
</gene>
<dbReference type="CDD" id="cd11058">
    <property type="entry name" value="CYP60B-like"/>
    <property type="match status" value="1"/>
</dbReference>
<dbReference type="Gene3D" id="1.10.630.10">
    <property type="entry name" value="Cytochrome P450"/>
    <property type="match status" value="1"/>
</dbReference>
<dbReference type="InterPro" id="IPR050121">
    <property type="entry name" value="Cytochrome_P450_monoxygenase"/>
</dbReference>
<dbReference type="OrthoDB" id="1470350at2759"/>
<evidence type="ECO:0000313" key="10">
    <source>
        <dbReference type="Proteomes" id="UP001056384"/>
    </source>
</evidence>
<dbReference type="PRINTS" id="PR00463">
    <property type="entry name" value="EP450I"/>
</dbReference>
<dbReference type="InterPro" id="IPR017972">
    <property type="entry name" value="Cyt_P450_CS"/>
</dbReference>
<keyword evidence="7" id="KW-0560">Oxidoreductase</keyword>
<comment type="cofactor">
    <cofactor evidence="1 6">
        <name>heme</name>
        <dbReference type="ChEBI" id="CHEBI:30413"/>
    </cofactor>
</comment>
<keyword evidence="8" id="KW-0472">Membrane</keyword>